<dbReference type="GO" id="GO:0000445">
    <property type="term" value="C:THO complex part of transcription export complex"/>
    <property type="evidence" value="ECO:0007669"/>
    <property type="project" value="TreeGrafter"/>
</dbReference>
<comment type="caution">
    <text evidence="5">The sequence shown here is derived from an EMBL/GenBank/DDBJ whole genome shotgun (WGS) entry which is preliminary data.</text>
</comment>
<evidence type="ECO:0000256" key="2">
    <source>
        <dbReference type="ARBA" id="ARBA00008044"/>
    </source>
</evidence>
<keyword evidence="6" id="KW-1185">Reference proteome</keyword>
<evidence type="ECO:0000256" key="1">
    <source>
        <dbReference type="ARBA" id="ARBA00004123"/>
    </source>
</evidence>
<comment type="similarity">
    <text evidence="2">Belongs to the THOC5 family.</text>
</comment>
<dbReference type="GO" id="GO:0006406">
    <property type="term" value="P:mRNA export from nucleus"/>
    <property type="evidence" value="ECO:0007669"/>
    <property type="project" value="TreeGrafter"/>
</dbReference>
<evidence type="ECO:0000256" key="3">
    <source>
        <dbReference type="ARBA" id="ARBA00023242"/>
    </source>
</evidence>
<organism evidence="5 6">
    <name type="scientific">Acorus calamus</name>
    <name type="common">Sweet flag</name>
    <dbReference type="NCBI Taxonomy" id="4465"/>
    <lineage>
        <taxon>Eukaryota</taxon>
        <taxon>Viridiplantae</taxon>
        <taxon>Streptophyta</taxon>
        <taxon>Embryophyta</taxon>
        <taxon>Tracheophyta</taxon>
        <taxon>Spermatophyta</taxon>
        <taxon>Magnoliopsida</taxon>
        <taxon>Liliopsida</taxon>
        <taxon>Acoraceae</taxon>
        <taxon>Acorus</taxon>
    </lineage>
</organism>
<evidence type="ECO:0000313" key="5">
    <source>
        <dbReference type="EMBL" id="KAK1287481.1"/>
    </source>
</evidence>
<dbReference type="Pfam" id="PF09766">
    <property type="entry name" value="FmiP_Thoc5"/>
    <property type="match status" value="1"/>
</dbReference>
<dbReference type="AlphaFoldDB" id="A0AAV9CEX2"/>
<reference evidence="5" key="2">
    <citation type="submission" date="2023-06" db="EMBL/GenBank/DDBJ databases">
        <authorList>
            <person name="Ma L."/>
            <person name="Liu K.-W."/>
            <person name="Li Z."/>
            <person name="Hsiao Y.-Y."/>
            <person name="Qi Y."/>
            <person name="Fu T."/>
            <person name="Tang G."/>
            <person name="Zhang D."/>
            <person name="Sun W.-H."/>
            <person name="Liu D.-K."/>
            <person name="Li Y."/>
            <person name="Chen G.-Z."/>
            <person name="Liu X.-D."/>
            <person name="Liao X.-Y."/>
            <person name="Jiang Y.-T."/>
            <person name="Yu X."/>
            <person name="Hao Y."/>
            <person name="Huang J."/>
            <person name="Zhao X.-W."/>
            <person name="Ke S."/>
            <person name="Chen Y.-Y."/>
            <person name="Wu W.-L."/>
            <person name="Hsu J.-L."/>
            <person name="Lin Y.-F."/>
            <person name="Huang M.-D."/>
            <person name="Li C.-Y."/>
            <person name="Huang L."/>
            <person name="Wang Z.-W."/>
            <person name="Zhao X."/>
            <person name="Zhong W.-Y."/>
            <person name="Peng D.-H."/>
            <person name="Ahmad S."/>
            <person name="Lan S."/>
            <person name="Zhang J.-S."/>
            <person name="Tsai W.-C."/>
            <person name="Van De Peer Y."/>
            <person name="Liu Z.-J."/>
        </authorList>
    </citation>
    <scope>NUCLEOTIDE SEQUENCE</scope>
    <source>
        <strain evidence="5">CP</strain>
        <tissue evidence="5">Leaves</tissue>
    </source>
</reference>
<name>A0AAV9CEX2_ACOCL</name>
<sequence>MEAELELPNAAAAPPPPVDEPASPTPYEVLEETRTSIEDIAAKMLFIKKEGRPKSELRDLLTQMSLLFVTLRRVNRLVLLEEDRVKAETERAKAPVDMTTLHLHNLIYEKNHYVKAIKACKDFKSRYPEIELVPEEEFLRDAPEGIKTGVLSEDGGHDLMLKRLNFELHQRKELCKLHEKLELHKKGLLSTIANRKKFLSSLPSHLKSLKKASLPVQQQLGMPHTKKLKQFHAAELLPPPLYVVYTQLLAQKEAFGENIDLEILGSMKEAQAFAQQQANKDMGYSTDNENCRIDDDVPDEEEDGQRRRKRTKKVVVAESRDQAGLYQSHPFRIILHVYDDEDCNEKPAKLVSLRFDYMVKLNVVCVGIEGAHEGHDADMLCNLFPDDTGVELPHQTAKLLSGDSVAFYERKKSQPYKWAQHLAGIDFLPEVSPMLANDGIASSETPKDAAIISGLSLYRHQNRVQTVVQRIRFRKKAQLALVKQLESLTKLHMPPLAYGKVPWASHTPLCSLQSWLPVGCVSDQASSPAVVAIDQVTSSVDLEMNDVSGMPREEIENAREDGELPSAIQAAPPSKDLKTLPSKSPGHEHSRTLTLISKSMIFSSKGRSQSFGRYDDNSELLLDDESDLDEAMHIESETEVGATAGHDGTIDNSWKDYAVKEFRLVLSKQSERKETRKLEAKVKISAEYPLRPPLFTLSLLNNERGVGHADSSPYDLAINRMESSEWFNELRAMEAEVNLHILKILPLDCESEILAHQIRCLAMLFDFQYEQASGFSEGQKCSSVIDVGLGKPISGSIFARSLRGRDRRRMISWKDMECTQGYPC</sequence>
<keyword evidence="3" id="KW-0539">Nucleus</keyword>
<protein>
    <recommendedName>
        <fullName evidence="7">THO complex subunit 5B</fullName>
    </recommendedName>
</protein>
<comment type="subcellular location">
    <subcellularLocation>
        <location evidence="1">Nucleus</location>
    </subcellularLocation>
</comment>
<feature type="region of interest" description="Disordered" evidence="4">
    <location>
        <begin position="1"/>
        <end position="25"/>
    </location>
</feature>
<dbReference type="InterPro" id="IPR019163">
    <property type="entry name" value="THO_Thoc5"/>
</dbReference>
<gene>
    <name evidence="5" type="ORF">QJS10_CPB19g01766</name>
</gene>
<feature type="compositionally biased region" description="Low complexity" evidence="4">
    <location>
        <begin position="1"/>
        <end position="12"/>
    </location>
</feature>
<evidence type="ECO:0000313" key="6">
    <source>
        <dbReference type="Proteomes" id="UP001180020"/>
    </source>
</evidence>
<accession>A0AAV9CEX2</accession>
<dbReference type="Proteomes" id="UP001180020">
    <property type="component" value="Unassembled WGS sequence"/>
</dbReference>
<reference evidence="5" key="1">
    <citation type="journal article" date="2023" name="Nat. Commun.">
        <title>Diploid and tetraploid genomes of Acorus and the evolution of monocots.</title>
        <authorList>
            <person name="Ma L."/>
            <person name="Liu K.W."/>
            <person name="Li Z."/>
            <person name="Hsiao Y.Y."/>
            <person name="Qi Y."/>
            <person name="Fu T."/>
            <person name="Tang G.D."/>
            <person name="Zhang D."/>
            <person name="Sun W.H."/>
            <person name="Liu D.K."/>
            <person name="Li Y."/>
            <person name="Chen G.Z."/>
            <person name="Liu X.D."/>
            <person name="Liao X.Y."/>
            <person name="Jiang Y.T."/>
            <person name="Yu X."/>
            <person name="Hao Y."/>
            <person name="Huang J."/>
            <person name="Zhao X.W."/>
            <person name="Ke S."/>
            <person name="Chen Y.Y."/>
            <person name="Wu W.L."/>
            <person name="Hsu J.L."/>
            <person name="Lin Y.F."/>
            <person name="Huang M.D."/>
            <person name="Li C.Y."/>
            <person name="Huang L."/>
            <person name="Wang Z.W."/>
            <person name="Zhao X."/>
            <person name="Zhong W.Y."/>
            <person name="Peng D.H."/>
            <person name="Ahmad S."/>
            <person name="Lan S."/>
            <person name="Zhang J.S."/>
            <person name="Tsai W.C."/>
            <person name="Van de Peer Y."/>
            <person name="Liu Z.J."/>
        </authorList>
    </citation>
    <scope>NUCLEOTIDE SEQUENCE</scope>
    <source>
        <strain evidence="5">CP</strain>
    </source>
</reference>
<feature type="region of interest" description="Disordered" evidence="4">
    <location>
        <begin position="276"/>
        <end position="313"/>
    </location>
</feature>
<dbReference type="PANTHER" id="PTHR13375:SF3">
    <property type="entry name" value="THO COMPLEX SUBUNIT 5 HOMOLOG"/>
    <property type="match status" value="1"/>
</dbReference>
<dbReference type="EMBL" id="JAUJYO010000019">
    <property type="protein sequence ID" value="KAK1287481.1"/>
    <property type="molecule type" value="Genomic_DNA"/>
</dbReference>
<proteinExistence type="inferred from homology"/>
<evidence type="ECO:0000256" key="4">
    <source>
        <dbReference type="SAM" id="MobiDB-lite"/>
    </source>
</evidence>
<dbReference type="GO" id="GO:0003729">
    <property type="term" value="F:mRNA binding"/>
    <property type="evidence" value="ECO:0007669"/>
    <property type="project" value="TreeGrafter"/>
</dbReference>
<feature type="region of interest" description="Disordered" evidence="4">
    <location>
        <begin position="558"/>
        <end position="589"/>
    </location>
</feature>
<dbReference type="PANTHER" id="PTHR13375">
    <property type="entry name" value="FMS INTERACTING PROTEIN"/>
    <property type="match status" value="1"/>
</dbReference>
<evidence type="ECO:0008006" key="7">
    <source>
        <dbReference type="Google" id="ProtNLM"/>
    </source>
</evidence>